<gene>
    <name evidence="1" type="ORF">BWY04_00802</name>
</gene>
<dbReference type="AlphaFoldDB" id="A0A1V5ZN35"/>
<dbReference type="Proteomes" id="UP000485621">
    <property type="component" value="Unassembled WGS sequence"/>
</dbReference>
<reference evidence="1" key="1">
    <citation type="submission" date="2017-02" db="EMBL/GenBank/DDBJ databases">
        <title>Delving into the versatile metabolic prowess of the omnipresent phylum Bacteroidetes.</title>
        <authorList>
            <person name="Nobu M.K."/>
            <person name="Mei R."/>
            <person name="Narihiro T."/>
            <person name="Kuroda K."/>
            <person name="Liu W.-T."/>
        </authorList>
    </citation>
    <scope>NUCLEOTIDE SEQUENCE</scope>
    <source>
        <strain evidence="1">ADurb.Bin160</strain>
    </source>
</reference>
<proteinExistence type="predicted"/>
<sequence>MNLYEIDNIDEADRIVNDATEIFIKMFGPEIFGPRIQEYFKYGSLTIMEDFEDRPTILDVVRLYTDEAFREFKVAKVKNAVVRNFWEKTYNAM</sequence>
<comment type="caution">
    <text evidence="1">The sequence shown here is derived from an EMBL/GenBank/DDBJ whole genome shotgun (WGS) entry which is preliminary data.</text>
</comment>
<evidence type="ECO:0000313" key="1">
    <source>
        <dbReference type="EMBL" id="OQB41468.1"/>
    </source>
</evidence>
<name>A0A1V5ZN35_9BACT</name>
<dbReference type="EMBL" id="MWDB01000016">
    <property type="protein sequence ID" value="OQB41468.1"/>
    <property type="molecule type" value="Genomic_DNA"/>
</dbReference>
<organism evidence="1">
    <name type="scientific">candidate division CPR1 bacterium ADurb.Bin160</name>
    <dbReference type="NCBI Taxonomy" id="1852826"/>
    <lineage>
        <taxon>Bacteria</taxon>
        <taxon>candidate division CPR1</taxon>
    </lineage>
</organism>
<protein>
    <submittedName>
        <fullName evidence="1">Uncharacterized protein</fullName>
    </submittedName>
</protein>
<accession>A0A1V5ZN35</accession>